<dbReference type="PANTHER" id="PTHR43861">
    <property type="entry name" value="TRANS-ACONITATE 2-METHYLTRANSFERASE-RELATED"/>
    <property type="match status" value="1"/>
</dbReference>
<dbReference type="OrthoDB" id="9786503at2"/>
<keyword evidence="1 3" id="KW-0808">Transferase</keyword>
<dbReference type="Gene3D" id="3.40.50.150">
    <property type="entry name" value="Vaccinia Virus protein VP39"/>
    <property type="match status" value="1"/>
</dbReference>
<reference evidence="3 4" key="1">
    <citation type="submission" date="2019-03" db="EMBL/GenBank/DDBJ databases">
        <title>Sapientia aquatica gen. nov., sp. nov., isolated from a crater lake.</title>
        <authorList>
            <person name="Felfoldi T."/>
            <person name="Szabo A."/>
            <person name="Toth E."/>
            <person name="Schumann P."/>
            <person name="Keki Z."/>
            <person name="Marialigeti K."/>
            <person name="Mathe I."/>
        </authorList>
    </citation>
    <scope>NUCLEOTIDE SEQUENCE [LARGE SCALE GENOMIC DNA]</scope>
    <source>
        <strain evidence="3 4">SA-152</strain>
    </source>
</reference>
<protein>
    <submittedName>
        <fullName evidence="3">Class I SAM-dependent methyltransferase</fullName>
    </submittedName>
</protein>
<dbReference type="SUPFAM" id="SSF53335">
    <property type="entry name" value="S-adenosyl-L-methionine-dependent methyltransferases"/>
    <property type="match status" value="1"/>
</dbReference>
<gene>
    <name evidence="3" type="ORF">E2I14_08065</name>
</gene>
<organism evidence="3 4">
    <name type="scientific">Sapientia aquatica</name>
    <dbReference type="NCBI Taxonomy" id="1549640"/>
    <lineage>
        <taxon>Bacteria</taxon>
        <taxon>Pseudomonadati</taxon>
        <taxon>Pseudomonadota</taxon>
        <taxon>Betaproteobacteria</taxon>
        <taxon>Burkholderiales</taxon>
        <taxon>Oxalobacteraceae</taxon>
        <taxon>Sapientia</taxon>
    </lineage>
</organism>
<proteinExistence type="predicted"/>
<dbReference type="InterPro" id="IPR041698">
    <property type="entry name" value="Methyltransf_25"/>
</dbReference>
<evidence type="ECO:0000256" key="1">
    <source>
        <dbReference type="ARBA" id="ARBA00022679"/>
    </source>
</evidence>
<dbReference type="AlphaFoldDB" id="A0A4V3AUT3"/>
<feature type="domain" description="Methyltransferase" evidence="2">
    <location>
        <begin position="46"/>
        <end position="139"/>
    </location>
</feature>
<dbReference type="RefSeq" id="WP_133327285.1">
    <property type="nucleotide sequence ID" value="NZ_SMYL01000003.1"/>
</dbReference>
<evidence type="ECO:0000259" key="2">
    <source>
        <dbReference type="Pfam" id="PF13649"/>
    </source>
</evidence>
<dbReference type="CDD" id="cd02440">
    <property type="entry name" value="AdoMet_MTases"/>
    <property type="match status" value="1"/>
</dbReference>
<sequence>MNPNAAQEAEQFWNERFDVDEFIFGKDPNLFLVESTKKYATGGSRVLCVADGEGRNSVWLAQQGMQVDAFDVSAVAIKKAKKFASDNQVDIAFHHSDCDSYPWQPNQYDAIAAIFIQFADPELRARLFDNMINGLKPGGLLIVQGYTPKQLEYKTGGPGQLSHLYTEELMTELLAGMNILEIRSYETELKEGARHLGMSALIGVVAKK</sequence>
<keyword evidence="4" id="KW-1185">Reference proteome</keyword>
<dbReference type="Proteomes" id="UP000294829">
    <property type="component" value="Unassembled WGS sequence"/>
</dbReference>
<name>A0A4V3AUT3_9BURK</name>
<accession>A0A4V3AUT3</accession>
<dbReference type="Pfam" id="PF13649">
    <property type="entry name" value="Methyltransf_25"/>
    <property type="match status" value="1"/>
</dbReference>
<dbReference type="InterPro" id="IPR029063">
    <property type="entry name" value="SAM-dependent_MTases_sf"/>
</dbReference>
<evidence type="ECO:0000313" key="4">
    <source>
        <dbReference type="Proteomes" id="UP000294829"/>
    </source>
</evidence>
<evidence type="ECO:0000313" key="3">
    <source>
        <dbReference type="EMBL" id="TDK66420.1"/>
    </source>
</evidence>
<dbReference type="GO" id="GO:0008168">
    <property type="term" value="F:methyltransferase activity"/>
    <property type="evidence" value="ECO:0007669"/>
    <property type="project" value="UniProtKB-KW"/>
</dbReference>
<keyword evidence="3" id="KW-0489">Methyltransferase</keyword>
<dbReference type="EMBL" id="SMYL01000003">
    <property type="protein sequence ID" value="TDK66420.1"/>
    <property type="molecule type" value="Genomic_DNA"/>
</dbReference>
<dbReference type="GO" id="GO:0032259">
    <property type="term" value="P:methylation"/>
    <property type="evidence" value="ECO:0007669"/>
    <property type="project" value="UniProtKB-KW"/>
</dbReference>
<dbReference type="PANTHER" id="PTHR43861:SF3">
    <property type="entry name" value="PUTATIVE (AFU_ORTHOLOGUE AFUA_2G14390)-RELATED"/>
    <property type="match status" value="1"/>
</dbReference>
<comment type="caution">
    <text evidence="3">The sequence shown here is derived from an EMBL/GenBank/DDBJ whole genome shotgun (WGS) entry which is preliminary data.</text>
</comment>